<comment type="caution">
    <text evidence="1">The sequence shown here is derived from an EMBL/GenBank/DDBJ whole genome shotgun (WGS) entry which is preliminary data.</text>
</comment>
<sequence>MLAIHRVSGITPDPWPEQAAADPRLDEATIARVGGVVLVGVLHDHPASIYRTRTVVEAVAPDVLALELPPLAVPLAAHHADDEQTPPALGGEMSAAVQAADTDRVVGIDGPSVDFLRYLAAELYAERAAPTTVRRTAAALRSVTSRAVRRRVTAAIAALTAVQVTVDPPTTYDTGHRDDPDTQADEERRRIDTAQAMLQAFSSPPAAAIRRAARERYMADRLAALAGAGAVVAVVGQAHLDAVAGHLRDGT</sequence>
<dbReference type="Proteomes" id="UP000783863">
    <property type="component" value="Unassembled WGS sequence"/>
</dbReference>
<protein>
    <recommendedName>
        <fullName evidence="3">TraB family protein</fullName>
    </recommendedName>
</protein>
<accession>A0A8J7YKJ7</accession>
<proteinExistence type="predicted"/>
<dbReference type="EMBL" id="RKLQ01000003">
    <property type="protein sequence ID" value="MBX0305388.1"/>
    <property type="molecule type" value="Genomic_DNA"/>
</dbReference>
<name>A0A8J7YKJ7_9EURY</name>
<reference evidence="1" key="1">
    <citation type="submission" date="2021-06" db="EMBL/GenBank/DDBJ databases">
        <title>Halomicroarcula sp. F24A a new haloarchaeum isolated from saline soil.</title>
        <authorList>
            <person name="Duran-Viseras A."/>
            <person name="Sanchez-Porro C."/>
            <person name="Ventosa A."/>
        </authorList>
    </citation>
    <scope>NUCLEOTIDE SEQUENCE</scope>
    <source>
        <strain evidence="1">F24A</strain>
    </source>
</reference>
<organism evidence="1 2">
    <name type="scientific">Haloarcula salinisoli</name>
    <dbReference type="NCBI Taxonomy" id="2487746"/>
    <lineage>
        <taxon>Archaea</taxon>
        <taxon>Methanobacteriati</taxon>
        <taxon>Methanobacteriota</taxon>
        <taxon>Stenosarchaea group</taxon>
        <taxon>Halobacteria</taxon>
        <taxon>Halobacteriales</taxon>
        <taxon>Haloarculaceae</taxon>
        <taxon>Haloarcula</taxon>
    </lineage>
</organism>
<evidence type="ECO:0008006" key="3">
    <source>
        <dbReference type="Google" id="ProtNLM"/>
    </source>
</evidence>
<evidence type="ECO:0000313" key="1">
    <source>
        <dbReference type="EMBL" id="MBX0305388.1"/>
    </source>
</evidence>
<dbReference type="AlphaFoldDB" id="A0A8J7YKJ7"/>
<dbReference type="RefSeq" id="WP_220589622.1">
    <property type="nucleotide sequence ID" value="NZ_RKLQ01000003.1"/>
</dbReference>
<gene>
    <name evidence="1" type="ORF">EGD98_17145</name>
</gene>
<evidence type="ECO:0000313" key="2">
    <source>
        <dbReference type="Proteomes" id="UP000783863"/>
    </source>
</evidence>
<keyword evidence="2" id="KW-1185">Reference proteome</keyword>